<organism evidence="1 2">
    <name type="scientific">Candidatus Yanofskybacteria bacterium RIFCSPLOWO2_12_FULL_43_11b</name>
    <dbReference type="NCBI Taxonomy" id="1802710"/>
    <lineage>
        <taxon>Bacteria</taxon>
        <taxon>Candidatus Yanofskyibacteriota</taxon>
    </lineage>
</organism>
<name>A0A1F8H928_9BACT</name>
<comment type="caution">
    <text evidence="1">The sequence shown here is derived from an EMBL/GenBank/DDBJ whole genome shotgun (WGS) entry which is preliminary data.</text>
</comment>
<evidence type="ECO:0000313" key="1">
    <source>
        <dbReference type="EMBL" id="OGN34034.1"/>
    </source>
</evidence>
<evidence type="ECO:0000313" key="2">
    <source>
        <dbReference type="Proteomes" id="UP000177745"/>
    </source>
</evidence>
<reference evidence="1 2" key="1">
    <citation type="journal article" date="2016" name="Nat. Commun.">
        <title>Thousands of microbial genomes shed light on interconnected biogeochemical processes in an aquifer system.</title>
        <authorList>
            <person name="Anantharaman K."/>
            <person name="Brown C.T."/>
            <person name="Hug L.A."/>
            <person name="Sharon I."/>
            <person name="Castelle C.J."/>
            <person name="Probst A.J."/>
            <person name="Thomas B.C."/>
            <person name="Singh A."/>
            <person name="Wilkins M.J."/>
            <person name="Karaoz U."/>
            <person name="Brodie E.L."/>
            <person name="Williams K.H."/>
            <person name="Hubbard S.S."/>
            <person name="Banfield J.F."/>
        </authorList>
    </citation>
    <scope>NUCLEOTIDE SEQUENCE [LARGE SCALE GENOMIC DNA]</scope>
</reference>
<proteinExistence type="predicted"/>
<accession>A0A1F8H928</accession>
<gene>
    <name evidence="1" type="ORF">A3G51_01540</name>
</gene>
<dbReference type="AlphaFoldDB" id="A0A1F8H928"/>
<dbReference type="EMBL" id="MGKY01000007">
    <property type="protein sequence ID" value="OGN34034.1"/>
    <property type="molecule type" value="Genomic_DNA"/>
</dbReference>
<protein>
    <submittedName>
        <fullName evidence="1">Uncharacterized protein</fullName>
    </submittedName>
</protein>
<sequence>MGIFWLIDRIREAREIRKDREARRLVEVQCARNTLGFQKSQELLKLTRDKNRARVLSELQEVVVVITRLGPEWVASSTRDSYFEVNTLEFSRPIENKICKGLIGTTHFLDGHISGASIWIEISGAIAYCQSYGINNDEDRDAIFFLISFVKSNKAHRSLVNAREESKQGAKDLFFGPKSKKA</sequence>
<dbReference type="Proteomes" id="UP000177745">
    <property type="component" value="Unassembled WGS sequence"/>
</dbReference>